<reference evidence="1" key="1">
    <citation type="submission" date="2019-06" db="EMBL/GenBank/DDBJ databases">
        <title>Genomics analysis of Aphanomyces spp. identifies a new class of oomycete effector associated with host adaptation.</title>
        <authorList>
            <person name="Gaulin E."/>
        </authorList>
    </citation>
    <scope>NUCLEOTIDE SEQUENCE</scope>
    <source>
        <strain evidence="1">CBS 578.67</strain>
    </source>
</reference>
<dbReference type="AlphaFoldDB" id="A0A6A4YVB9"/>
<protein>
    <submittedName>
        <fullName evidence="1">Uncharacterized protein</fullName>
    </submittedName>
</protein>
<organism evidence="1">
    <name type="scientific">Aphanomyces stellatus</name>
    <dbReference type="NCBI Taxonomy" id="120398"/>
    <lineage>
        <taxon>Eukaryota</taxon>
        <taxon>Sar</taxon>
        <taxon>Stramenopiles</taxon>
        <taxon>Oomycota</taxon>
        <taxon>Saprolegniomycetes</taxon>
        <taxon>Saprolegniales</taxon>
        <taxon>Verrucalvaceae</taxon>
        <taxon>Aphanomyces</taxon>
    </lineage>
</organism>
<proteinExistence type="predicted"/>
<dbReference type="Gene3D" id="3.40.50.720">
    <property type="entry name" value="NAD(P)-binding Rossmann-like Domain"/>
    <property type="match status" value="1"/>
</dbReference>
<evidence type="ECO:0000313" key="1">
    <source>
        <dbReference type="EMBL" id="KAF0700526.1"/>
    </source>
</evidence>
<accession>A0A6A4YVB9</accession>
<dbReference type="EMBL" id="VJMH01005118">
    <property type="protein sequence ID" value="KAF0700526.1"/>
    <property type="molecule type" value="Genomic_DNA"/>
</dbReference>
<comment type="caution">
    <text evidence="1">The sequence shown here is derived from an EMBL/GenBank/DDBJ whole genome shotgun (WGS) entry which is preliminary data.</text>
</comment>
<dbReference type="Gene3D" id="3.90.180.10">
    <property type="entry name" value="Medium-chain alcohol dehydrogenases, catalytic domain"/>
    <property type="match status" value="1"/>
</dbReference>
<sequence length="83" mass="9225">GVSPRSLIFQDKKVTGFWLVQYMKQRGMLGMMFMVRKVSSGLKTAFATTISKAYALDHAADAMQDYTGNMSDNKVAFKPPQAI</sequence>
<name>A0A6A4YVB9_9STRA</name>
<feature type="non-terminal residue" evidence="1">
    <location>
        <position position="1"/>
    </location>
</feature>
<dbReference type="OrthoDB" id="61978at2759"/>
<gene>
    <name evidence="1" type="ORF">As57867_008898</name>
</gene>